<dbReference type="InterPro" id="IPR036937">
    <property type="entry name" value="Adhesion_dom_fimbrial_sf"/>
</dbReference>
<gene>
    <name evidence="3" type="ORF">H8J20_10015</name>
</gene>
<name>A0AAW3WNU9_SERFO</name>
<dbReference type="GO" id="GO:0009289">
    <property type="term" value="C:pilus"/>
    <property type="evidence" value="ECO:0007669"/>
    <property type="project" value="InterPro"/>
</dbReference>
<organism evidence="3 4">
    <name type="scientific">Serratia fonticola</name>
    <dbReference type="NCBI Taxonomy" id="47917"/>
    <lineage>
        <taxon>Bacteria</taxon>
        <taxon>Pseudomonadati</taxon>
        <taxon>Pseudomonadota</taxon>
        <taxon>Gammaproteobacteria</taxon>
        <taxon>Enterobacterales</taxon>
        <taxon>Yersiniaceae</taxon>
        <taxon>Serratia</taxon>
    </lineage>
</organism>
<evidence type="ECO:0000313" key="3">
    <source>
        <dbReference type="EMBL" id="MBC3212476.1"/>
    </source>
</evidence>
<dbReference type="Pfam" id="PF00419">
    <property type="entry name" value="Fimbrial"/>
    <property type="match status" value="1"/>
</dbReference>
<dbReference type="EMBL" id="JACNYO010000007">
    <property type="protein sequence ID" value="MBC3212476.1"/>
    <property type="molecule type" value="Genomic_DNA"/>
</dbReference>
<dbReference type="Gene3D" id="2.60.40.1090">
    <property type="entry name" value="Fimbrial-type adhesion domain"/>
    <property type="match status" value="1"/>
</dbReference>
<dbReference type="PANTHER" id="PTHR33420:SF26">
    <property type="entry name" value="FIMBRIAL SUBUNIT"/>
    <property type="match status" value="1"/>
</dbReference>
<accession>A0AAW3WNU9</accession>
<proteinExistence type="predicted"/>
<dbReference type="GO" id="GO:0043709">
    <property type="term" value="P:cell adhesion involved in single-species biofilm formation"/>
    <property type="evidence" value="ECO:0007669"/>
    <property type="project" value="TreeGrafter"/>
</dbReference>
<dbReference type="Proteomes" id="UP000659084">
    <property type="component" value="Unassembled WGS sequence"/>
</dbReference>
<dbReference type="InterPro" id="IPR008966">
    <property type="entry name" value="Adhesion_dom_sf"/>
</dbReference>
<sequence length="161" mass="16999">MTAKTVFLAMLLGMMAAPVQPTQAVQVNFQGGLVEALPCTINNGDPIEVDFGDNLVIRNLDGVRYRKPVPYQIDCSAAGSVRMSIQGTATRFDGAAIQSSIAGLGIHMSLGNDNPFYLNSFASQVTAQFPPPIMAVPVADPAQPPSPGSFTARATLLAEYQ</sequence>
<protein>
    <submittedName>
        <fullName evidence="3">Fimbrial protein</fullName>
    </submittedName>
</protein>
<feature type="signal peptide" evidence="1">
    <location>
        <begin position="1"/>
        <end position="24"/>
    </location>
</feature>
<feature type="domain" description="Fimbrial-type adhesion" evidence="2">
    <location>
        <begin position="28"/>
        <end position="161"/>
    </location>
</feature>
<feature type="chain" id="PRO_5043901756" evidence="1">
    <location>
        <begin position="25"/>
        <end position="161"/>
    </location>
</feature>
<evidence type="ECO:0000259" key="2">
    <source>
        <dbReference type="Pfam" id="PF00419"/>
    </source>
</evidence>
<dbReference type="PANTHER" id="PTHR33420">
    <property type="entry name" value="FIMBRIAL SUBUNIT ELFA-RELATED"/>
    <property type="match status" value="1"/>
</dbReference>
<dbReference type="AlphaFoldDB" id="A0AAW3WNU9"/>
<dbReference type="InterPro" id="IPR000259">
    <property type="entry name" value="Adhesion_dom_fimbrial"/>
</dbReference>
<keyword evidence="1" id="KW-0732">Signal</keyword>
<evidence type="ECO:0000313" key="4">
    <source>
        <dbReference type="Proteomes" id="UP000659084"/>
    </source>
</evidence>
<comment type="caution">
    <text evidence="3">The sequence shown here is derived from an EMBL/GenBank/DDBJ whole genome shotgun (WGS) entry which is preliminary data.</text>
</comment>
<evidence type="ECO:0000256" key="1">
    <source>
        <dbReference type="SAM" id="SignalP"/>
    </source>
</evidence>
<dbReference type="SUPFAM" id="SSF49401">
    <property type="entry name" value="Bacterial adhesins"/>
    <property type="match status" value="1"/>
</dbReference>
<dbReference type="InterPro" id="IPR050263">
    <property type="entry name" value="Bact_Fimbrial_Adh_Pro"/>
</dbReference>
<dbReference type="RefSeq" id="WP_179252360.1">
    <property type="nucleotide sequence ID" value="NZ_JACBIV010000006.1"/>
</dbReference>
<reference evidence="3" key="1">
    <citation type="submission" date="2020-08" db="EMBL/GenBank/DDBJ databases">
        <title>Food and environmental bacterial isolates.</title>
        <authorList>
            <person name="Richter L."/>
            <person name="Du Plessis E.M."/>
            <person name="Duvenage S."/>
            <person name="Allam M."/>
            <person name="Korsten L."/>
        </authorList>
    </citation>
    <scope>NUCLEOTIDE SEQUENCE</scope>
    <source>
        <strain evidence="3">UPMP2127</strain>
    </source>
</reference>